<dbReference type="InterPro" id="IPR020097">
    <property type="entry name" value="PsdUridine_synth_TruA_a/b_dom"/>
</dbReference>
<evidence type="ECO:0000313" key="9">
    <source>
        <dbReference type="EMBL" id="MBF1164034.1"/>
    </source>
</evidence>
<dbReference type="InterPro" id="IPR020094">
    <property type="entry name" value="TruA/RsuA/RluB/E/F_N"/>
</dbReference>
<comment type="catalytic activity">
    <reaction evidence="4 7">
        <text>uridine(38/39/40) in tRNA = pseudouridine(38/39/40) in tRNA</text>
        <dbReference type="Rhea" id="RHEA:22376"/>
        <dbReference type="Rhea" id="RHEA-COMP:10085"/>
        <dbReference type="Rhea" id="RHEA-COMP:10087"/>
        <dbReference type="ChEBI" id="CHEBI:65314"/>
        <dbReference type="ChEBI" id="CHEBI:65315"/>
        <dbReference type="EC" id="5.4.99.12"/>
    </reaction>
</comment>
<gene>
    <name evidence="4 9" type="primary">truA</name>
    <name evidence="9" type="ORF">HXL68_03230</name>
</gene>
<dbReference type="NCBIfam" id="TIGR00071">
    <property type="entry name" value="hisT_truA"/>
    <property type="match status" value="1"/>
</dbReference>
<comment type="caution">
    <text evidence="9">The sequence shown here is derived from an EMBL/GenBank/DDBJ whole genome shotgun (WGS) entry which is preliminary data.</text>
</comment>
<evidence type="ECO:0000256" key="5">
    <source>
        <dbReference type="PIRSR" id="PIRSR001430-1"/>
    </source>
</evidence>
<feature type="domain" description="Pseudouridine synthase I TruA alpha/beta" evidence="8">
    <location>
        <begin position="142"/>
        <end position="241"/>
    </location>
</feature>
<proteinExistence type="inferred from homology"/>
<dbReference type="HAMAP" id="MF_00171">
    <property type="entry name" value="TruA"/>
    <property type="match status" value="1"/>
</dbReference>
<dbReference type="Gene3D" id="3.30.70.580">
    <property type="entry name" value="Pseudouridine synthase I, catalytic domain, N-terminal subdomain"/>
    <property type="match status" value="1"/>
</dbReference>
<name>A0A930BR43_9RHOO</name>
<reference evidence="9" key="1">
    <citation type="submission" date="2020-04" db="EMBL/GenBank/DDBJ databases">
        <title>Deep metagenomics examines the oral microbiome during advanced dental caries in children, revealing novel taxa and co-occurrences with host molecules.</title>
        <authorList>
            <person name="Baker J.L."/>
            <person name="Morton J.T."/>
            <person name="Dinis M."/>
            <person name="Alvarez R."/>
            <person name="Tran N.C."/>
            <person name="Knight R."/>
            <person name="Edlund A."/>
        </authorList>
    </citation>
    <scope>NUCLEOTIDE SEQUENCE</scope>
    <source>
        <strain evidence="9">JCVI_32_bin.24</strain>
    </source>
</reference>
<dbReference type="Proteomes" id="UP000718593">
    <property type="component" value="Unassembled WGS sequence"/>
</dbReference>
<feature type="domain" description="Pseudouridine synthase I TruA alpha/beta" evidence="8">
    <location>
        <begin position="8"/>
        <end position="102"/>
    </location>
</feature>
<evidence type="ECO:0000313" key="10">
    <source>
        <dbReference type="Proteomes" id="UP000718593"/>
    </source>
</evidence>
<feature type="active site" description="Nucleophile" evidence="4 5">
    <location>
        <position position="51"/>
    </location>
</feature>
<dbReference type="Pfam" id="PF01416">
    <property type="entry name" value="PseudoU_synth_1"/>
    <property type="match status" value="2"/>
</dbReference>
<sequence>MRIALGVEYCGTAFRGWQSQAGGGTVQDALEAALARIAGGRTGVLCAGRTDAGVHATQQVVHFDTDAERPLTAWVRGVNSHLPDGVAVRWVQPVDEAFHARFSARGRRYRYLLLNRPQRPALWQGRVGWFHGPLDLAAMQAAAARLLGEHDFSAFRAAECQAKSPIKTMTQAMVRQCGSLFVFDFEASAFLHHMVRNLVGTLVYVGKGAQPAGWVDALLQMKDRKLAAPTFSPDGLYFRGPVYEPHWGLPEGGDEFLDGVLT</sequence>
<dbReference type="GO" id="GO:0031119">
    <property type="term" value="P:tRNA pseudouridine synthesis"/>
    <property type="evidence" value="ECO:0007669"/>
    <property type="project" value="UniProtKB-UniRule"/>
</dbReference>
<evidence type="ECO:0000256" key="6">
    <source>
        <dbReference type="PIRSR" id="PIRSR001430-2"/>
    </source>
</evidence>
<evidence type="ECO:0000256" key="4">
    <source>
        <dbReference type="HAMAP-Rule" id="MF_00171"/>
    </source>
</evidence>
<evidence type="ECO:0000256" key="3">
    <source>
        <dbReference type="ARBA" id="ARBA00023235"/>
    </source>
</evidence>
<comment type="subunit">
    <text evidence="4">Homodimer.</text>
</comment>
<accession>A0A930BR43</accession>
<dbReference type="EMBL" id="JABZMI010000032">
    <property type="protein sequence ID" value="MBF1164034.1"/>
    <property type="molecule type" value="Genomic_DNA"/>
</dbReference>
<dbReference type="InterPro" id="IPR001406">
    <property type="entry name" value="PsdUridine_synth_TruA"/>
</dbReference>
<evidence type="ECO:0000256" key="1">
    <source>
        <dbReference type="ARBA" id="ARBA00009375"/>
    </source>
</evidence>
<dbReference type="Gene3D" id="3.30.70.660">
    <property type="entry name" value="Pseudouridine synthase I, catalytic domain, C-terminal subdomain"/>
    <property type="match status" value="1"/>
</dbReference>
<dbReference type="FunFam" id="3.30.70.580:FF:000001">
    <property type="entry name" value="tRNA pseudouridine synthase A"/>
    <property type="match status" value="1"/>
</dbReference>
<comment type="function">
    <text evidence="4">Formation of pseudouridine at positions 38, 39 and 40 in the anticodon stem and loop of transfer RNAs.</text>
</comment>
<dbReference type="InterPro" id="IPR020103">
    <property type="entry name" value="PsdUridine_synth_cat_dom_sf"/>
</dbReference>
<protein>
    <recommendedName>
        <fullName evidence="4">tRNA pseudouridine synthase A</fullName>
        <ecNumber evidence="4">5.4.99.12</ecNumber>
    </recommendedName>
    <alternativeName>
        <fullName evidence="4">tRNA pseudouridine(38-40) synthase</fullName>
    </alternativeName>
    <alternativeName>
        <fullName evidence="4">tRNA pseudouridylate synthase I</fullName>
    </alternativeName>
    <alternativeName>
        <fullName evidence="4">tRNA-uridine isomerase I</fullName>
    </alternativeName>
</protein>
<dbReference type="PANTHER" id="PTHR11142">
    <property type="entry name" value="PSEUDOURIDYLATE SYNTHASE"/>
    <property type="match status" value="1"/>
</dbReference>
<dbReference type="GO" id="GO:0160147">
    <property type="term" value="F:tRNA pseudouridine(38-40) synthase activity"/>
    <property type="evidence" value="ECO:0007669"/>
    <property type="project" value="UniProtKB-EC"/>
</dbReference>
<keyword evidence="3 4" id="KW-0413">Isomerase</keyword>
<evidence type="ECO:0000259" key="8">
    <source>
        <dbReference type="Pfam" id="PF01416"/>
    </source>
</evidence>
<dbReference type="AlphaFoldDB" id="A0A930BR43"/>
<dbReference type="SUPFAM" id="SSF55120">
    <property type="entry name" value="Pseudouridine synthase"/>
    <property type="match status" value="1"/>
</dbReference>
<dbReference type="PIRSF" id="PIRSF001430">
    <property type="entry name" value="tRNA_psdUrid_synth"/>
    <property type="match status" value="1"/>
</dbReference>
<comment type="caution">
    <text evidence="4">Lacks conserved residue(s) required for the propagation of feature annotation.</text>
</comment>
<keyword evidence="2 4" id="KW-0819">tRNA processing</keyword>
<dbReference type="PANTHER" id="PTHR11142:SF0">
    <property type="entry name" value="TRNA PSEUDOURIDINE SYNTHASE-LIKE 1"/>
    <property type="match status" value="1"/>
</dbReference>
<evidence type="ECO:0000256" key="7">
    <source>
        <dbReference type="RuleBase" id="RU003792"/>
    </source>
</evidence>
<dbReference type="GO" id="GO:0003723">
    <property type="term" value="F:RNA binding"/>
    <property type="evidence" value="ECO:0007669"/>
    <property type="project" value="InterPro"/>
</dbReference>
<feature type="binding site" evidence="4 6">
    <location>
        <position position="109"/>
    </location>
    <ligand>
        <name>substrate</name>
    </ligand>
</feature>
<dbReference type="InterPro" id="IPR020095">
    <property type="entry name" value="PsdUridine_synth_TruA_C"/>
</dbReference>
<comment type="similarity">
    <text evidence="1 4 7">Belongs to the tRNA pseudouridine synthase TruA family.</text>
</comment>
<evidence type="ECO:0000256" key="2">
    <source>
        <dbReference type="ARBA" id="ARBA00022694"/>
    </source>
</evidence>
<dbReference type="EC" id="5.4.99.12" evidence="4"/>
<organism evidence="9 10">
    <name type="scientific">Dechloromonas agitata</name>
    <dbReference type="NCBI Taxonomy" id="73030"/>
    <lineage>
        <taxon>Bacteria</taxon>
        <taxon>Pseudomonadati</taxon>
        <taxon>Pseudomonadota</taxon>
        <taxon>Betaproteobacteria</taxon>
        <taxon>Rhodocyclales</taxon>
        <taxon>Azonexaceae</taxon>
        <taxon>Dechloromonas</taxon>
    </lineage>
</organism>
<dbReference type="CDD" id="cd02570">
    <property type="entry name" value="PseudoU_synth_EcTruA"/>
    <property type="match status" value="1"/>
</dbReference>